<sequence length="110" mass="12725">MFQEEEEEELCYSHQSLVEGHTPLMMVLLWLALDFWKSTGCHTEDVSLPFRVLTELLLYADDSRRNGGRVLTRTKQYSSVELAASVADFLPEVVWKLELFVPNLGHRHNC</sequence>
<dbReference type="AlphaFoldDB" id="A0A7S0CEU5"/>
<protein>
    <submittedName>
        <fullName evidence="1">Uncharacterized protein</fullName>
    </submittedName>
</protein>
<reference evidence="1" key="1">
    <citation type="submission" date="2021-01" db="EMBL/GenBank/DDBJ databases">
        <authorList>
            <person name="Corre E."/>
            <person name="Pelletier E."/>
            <person name="Niang G."/>
            <person name="Scheremetjew M."/>
            <person name="Finn R."/>
            <person name="Kale V."/>
            <person name="Holt S."/>
            <person name="Cochrane G."/>
            <person name="Meng A."/>
            <person name="Brown T."/>
            <person name="Cohen L."/>
        </authorList>
    </citation>
    <scope>NUCLEOTIDE SEQUENCE</scope>
    <source>
        <strain evidence="1">CCAP1064/1</strain>
    </source>
</reference>
<evidence type="ECO:0000313" key="1">
    <source>
        <dbReference type="EMBL" id="CAD8421493.1"/>
    </source>
</evidence>
<name>A0A7S0CEU5_9STRA</name>
<gene>
    <name evidence="1" type="ORF">PINE0816_LOCUS17647</name>
</gene>
<proteinExistence type="predicted"/>
<organism evidence="1">
    <name type="scientific">Proboscia inermis</name>
    <dbReference type="NCBI Taxonomy" id="420281"/>
    <lineage>
        <taxon>Eukaryota</taxon>
        <taxon>Sar</taxon>
        <taxon>Stramenopiles</taxon>
        <taxon>Ochrophyta</taxon>
        <taxon>Bacillariophyta</taxon>
        <taxon>Coscinodiscophyceae</taxon>
        <taxon>Rhizosoleniophycidae</taxon>
        <taxon>Rhizosoleniales</taxon>
        <taxon>Rhizosoleniaceae</taxon>
        <taxon>Proboscia</taxon>
    </lineage>
</organism>
<dbReference type="EMBL" id="HBEL01037849">
    <property type="protein sequence ID" value="CAD8421493.1"/>
    <property type="molecule type" value="Transcribed_RNA"/>
</dbReference>
<accession>A0A7S0CEU5</accession>